<evidence type="ECO:0000256" key="6">
    <source>
        <dbReference type="PIRSR" id="PIRSR006336-1"/>
    </source>
</evidence>
<feature type="chain" id="PRO_5043629764" description="Beta-galactosidase" evidence="9">
    <location>
        <begin position="20"/>
        <end position="626"/>
    </location>
</feature>
<proteinExistence type="inferred from homology"/>
<evidence type="ECO:0000256" key="1">
    <source>
        <dbReference type="ARBA" id="ARBA00009809"/>
    </source>
</evidence>
<evidence type="ECO:0000259" key="12">
    <source>
        <dbReference type="Pfam" id="PF21467"/>
    </source>
</evidence>
<dbReference type="Gene3D" id="3.20.20.80">
    <property type="entry name" value="Glycosidases"/>
    <property type="match status" value="1"/>
</dbReference>
<sequence>MNLYIFLVFYVFCLTKIFARSFTIDYENNTFLKDGKPFRYISGTLHYFQVPSEFWYDRMYKMKMAGLNAIQTYVEWNHHEPEPGKYNFEDNYDLARFLKIANNLGLLVIFRAGPYIDAERDMGGLPYWLLREYPNMNLRTFDPNYIKYVDKWYNVLLPVIEPFLYNNGGPIITLQIENEYGFFGCDGQYKYHLRNLVNKALKSNVVLFTTDVPLDNLLACGKVDEALSTVDFGSGVNVTHNFDVLRWTQTSGPLVNSEFYTGWMDHWGKPHSTASTDAIVKTLIEILKANASVNIYPFHGGTNFGFTVGANLDSTFQSIITSYDFDAPLNEAGDPTSKYYAIRNAIGKFSPLPLGPLPQPSPKMKLPPIVMKKAMSLWDFISKNNNSVFSSYPLSFEDLSHPFGFVLYKATVTFQPTDPVVLTVKDIADRAYVFVNKVQQGILSREQKVESIPVRVLKGQEIEILVENQGRVCFGGIRDRKGILQNVTLGSKTLLNWTMTPIKLDSNTISKFTTWRHNFGKNDSSSVPAIYSGEFTIPDRTNIYNSFLRLDGWHKGVAFLNNFNLGRYWPIMGPQVTLYAPKILFKKSPAVNHIILFELQNSPCSDFGTCAIQFVDIHVINGTTPQ</sequence>
<evidence type="ECO:0000259" key="10">
    <source>
        <dbReference type="Pfam" id="PF01301"/>
    </source>
</evidence>
<feature type="domain" description="Beta-galactosidase galactose-binding" evidence="12">
    <location>
        <begin position="528"/>
        <end position="587"/>
    </location>
</feature>
<evidence type="ECO:0000256" key="4">
    <source>
        <dbReference type="ARBA" id="ARBA00023180"/>
    </source>
</evidence>
<dbReference type="InterPro" id="IPR048912">
    <property type="entry name" value="BetaGal1-like_ABD1"/>
</dbReference>
<dbReference type="InterPro" id="IPR001944">
    <property type="entry name" value="Glycoside_Hdrlase_35"/>
</dbReference>
<keyword evidence="3 7" id="KW-0378">Hydrolase</keyword>
<dbReference type="GO" id="GO:0005975">
    <property type="term" value="P:carbohydrate metabolic process"/>
    <property type="evidence" value="ECO:0007669"/>
    <property type="project" value="InterPro"/>
</dbReference>
<dbReference type="EC" id="3.2.1.23" evidence="7"/>
<dbReference type="InterPro" id="IPR048913">
    <property type="entry name" value="BetaGal_gal-bd"/>
</dbReference>
<dbReference type="InterPro" id="IPR019801">
    <property type="entry name" value="Glyco_hydro_35_CS"/>
</dbReference>
<evidence type="ECO:0000259" key="11">
    <source>
        <dbReference type="Pfam" id="PF21317"/>
    </source>
</evidence>
<evidence type="ECO:0000256" key="5">
    <source>
        <dbReference type="ARBA" id="ARBA00023295"/>
    </source>
</evidence>
<reference evidence="13 14" key="1">
    <citation type="submission" date="2021-06" db="EMBL/GenBank/DDBJ databases">
        <title>Caerostris darwini draft genome.</title>
        <authorList>
            <person name="Kono N."/>
            <person name="Arakawa K."/>
        </authorList>
    </citation>
    <scope>NUCLEOTIDE SEQUENCE [LARGE SCALE GENOMIC DNA]</scope>
</reference>
<organism evidence="13 14">
    <name type="scientific">Caerostris darwini</name>
    <dbReference type="NCBI Taxonomy" id="1538125"/>
    <lineage>
        <taxon>Eukaryota</taxon>
        <taxon>Metazoa</taxon>
        <taxon>Ecdysozoa</taxon>
        <taxon>Arthropoda</taxon>
        <taxon>Chelicerata</taxon>
        <taxon>Arachnida</taxon>
        <taxon>Araneae</taxon>
        <taxon>Araneomorphae</taxon>
        <taxon>Entelegynae</taxon>
        <taxon>Araneoidea</taxon>
        <taxon>Araneidae</taxon>
        <taxon>Caerostris</taxon>
    </lineage>
</organism>
<accession>A0AAV4T319</accession>
<dbReference type="PANTHER" id="PTHR23421">
    <property type="entry name" value="BETA-GALACTOSIDASE RELATED"/>
    <property type="match status" value="1"/>
</dbReference>
<dbReference type="InterPro" id="IPR026283">
    <property type="entry name" value="B-gal_1-like"/>
</dbReference>
<dbReference type="InterPro" id="IPR008979">
    <property type="entry name" value="Galactose-bd-like_sf"/>
</dbReference>
<dbReference type="Pfam" id="PF21317">
    <property type="entry name" value="BetaGal_ABD_1"/>
    <property type="match status" value="1"/>
</dbReference>
<dbReference type="GO" id="GO:0004565">
    <property type="term" value="F:beta-galactosidase activity"/>
    <property type="evidence" value="ECO:0007669"/>
    <property type="project" value="UniProtKB-EC"/>
</dbReference>
<dbReference type="InterPro" id="IPR031330">
    <property type="entry name" value="Gly_Hdrlase_35_cat"/>
</dbReference>
<dbReference type="Pfam" id="PF21467">
    <property type="entry name" value="BetaGal_gal-bd"/>
    <property type="match status" value="1"/>
</dbReference>
<dbReference type="InterPro" id="IPR017853">
    <property type="entry name" value="GH"/>
</dbReference>
<dbReference type="Gene3D" id="2.60.120.260">
    <property type="entry name" value="Galactose-binding domain-like"/>
    <property type="match status" value="2"/>
</dbReference>
<evidence type="ECO:0000313" key="13">
    <source>
        <dbReference type="EMBL" id="GIY39155.1"/>
    </source>
</evidence>
<keyword evidence="2 9" id="KW-0732">Signal</keyword>
<feature type="domain" description="Glycoside hydrolase 35 catalytic" evidence="10">
    <location>
        <begin position="30"/>
        <end position="348"/>
    </location>
</feature>
<dbReference type="SUPFAM" id="SSF51445">
    <property type="entry name" value="(Trans)glycosidases"/>
    <property type="match status" value="1"/>
</dbReference>
<feature type="active site" description="Proton donor" evidence="6">
    <location>
        <position position="179"/>
    </location>
</feature>
<evidence type="ECO:0000256" key="3">
    <source>
        <dbReference type="ARBA" id="ARBA00022801"/>
    </source>
</evidence>
<feature type="signal peptide" evidence="9">
    <location>
        <begin position="1"/>
        <end position="19"/>
    </location>
</feature>
<evidence type="ECO:0000256" key="2">
    <source>
        <dbReference type="ARBA" id="ARBA00022729"/>
    </source>
</evidence>
<dbReference type="PIRSF" id="PIRSF006336">
    <property type="entry name" value="B-gal"/>
    <property type="match status" value="1"/>
</dbReference>
<evidence type="ECO:0000256" key="9">
    <source>
        <dbReference type="SAM" id="SignalP"/>
    </source>
</evidence>
<dbReference type="FunFam" id="2.60.120.260:FF:000021">
    <property type="entry name" value="Beta-galactosidase"/>
    <property type="match status" value="1"/>
</dbReference>
<dbReference type="PROSITE" id="PS01182">
    <property type="entry name" value="GLYCOSYL_HYDROL_F35"/>
    <property type="match status" value="1"/>
</dbReference>
<dbReference type="EMBL" id="BPLQ01008745">
    <property type="protein sequence ID" value="GIY39155.1"/>
    <property type="molecule type" value="Genomic_DNA"/>
</dbReference>
<keyword evidence="4" id="KW-0325">Glycoprotein</keyword>
<dbReference type="AlphaFoldDB" id="A0AAV4T319"/>
<evidence type="ECO:0000256" key="8">
    <source>
        <dbReference type="RuleBase" id="RU003679"/>
    </source>
</evidence>
<evidence type="ECO:0000256" key="7">
    <source>
        <dbReference type="RuleBase" id="RU000675"/>
    </source>
</evidence>
<dbReference type="SUPFAM" id="SSF49785">
    <property type="entry name" value="Galactose-binding domain-like"/>
    <property type="match status" value="1"/>
</dbReference>
<evidence type="ECO:0000313" key="14">
    <source>
        <dbReference type="Proteomes" id="UP001054837"/>
    </source>
</evidence>
<comment type="caution">
    <text evidence="13">The sequence shown here is derived from an EMBL/GenBank/DDBJ whole genome shotgun (WGS) entry which is preliminary data.</text>
</comment>
<dbReference type="FunFam" id="3.20.20.80:FF:000017">
    <property type="entry name" value="Beta-galactosidase"/>
    <property type="match status" value="1"/>
</dbReference>
<feature type="domain" description="Beta-galactosidase 1-like first all-beta" evidence="11">
    <location>
        <begin position="393"/>
        <end position="502"/>
    </location>
</feature>
<protein>
    <recommendedName>
        <fullName evidence="7">Beta-galactosidase</fullName>
        <ecNumber evidence="7">3.2.1.23</ecNumber>
    </recommendedName>
</protein>
<comment type="catalytic activity">
    <reaction evidence="7">
        <text>Hydrolysis of terminal non-reducing beta-D-galactose residues in beta-D-galactosides.</text>
        <dbReference type="EC" id="3.2.1.23"/>
    </reaction>
</comment>
<name>A0AAV4T319_9ARAC</name>
<dbReference type="Pfam" id="PF01301">
    <property type="entry name" value="Glyco_hydro_35"/>
    <property type="match status" value="1"/>
</dbReference>
<dbReference type="Proteomes" id="UP001054837">
    <property type="component" value="Unassembled WGS sequence"/>
</dbReference>
<feature type="active site" description="Nucleophile" evidence="6">
    <location>
        <position position="258"/>
    </location>
</feature>
<comment type="similarity">
    <text evidence="1 8">Belongs to the glycosyl hydrolase 35 family.</text>
</comment>
<gene>
    <name evidence="13" type="primary">GLB1</name>
    <name evidence="13" type="ORF">CDAR_93591</name>
</gene>
<keyword evidence="14" id="KW-1185">Reference proteome</keyword>
<keyword evidence="5 7" id="KW-0326">Glycosidase</keyword>
<dbReference type="PRINTS" id="PR00742">
    <property type="entry name" value="GLHYDRLASE35"/>
</dbReference>